<sequence length="274" mass="29241">MTVLGAPAEQPAPVVLLFHGSNQTGAKLRAFTGHAFDRLAAGGAVVAYLDGHRGHWNDARVSNTFAARTEGYDDVAFTRSAVERLVGEHHGDPDRVYAVGFSNGGQMVIRLVHEIPDLLGGAAIISATQPAPENFAPTESLSRPLPVMLVHGTKDPLVPYHGGMASMWGLRPRGLGLSAPETARYYAERNGITAEPVTEHVHSAVRGARTSVTASHHRRPGRPPVSLYTVTGGGHTIPGTRKAPFVMGRTDMTFDTVEAVARFFQLHTGHPTPA</sequence>
<keyword evidence="1" id="KW-0732">Signal</keyword>
<dbReference type="PANTHER" id="PTHR43037">
    <property type="entry name" value="UNNAMED PRODUCT-RELATED"/>
    <property type="match status" value="1"/>
</dbReference>
<feature type="domain" description="Phospholipase/carboxylesterase/thioesterase" evidence="2">
    <location>
        <begin position="70"/>
        <end position="164"/>
    </location>
</feature>
<dbReference type="InterPro" id="IPR029058">
    <property type="entry name" value="AB_hydrolase_fold"/>
</dbReference>
<dbReference type="InterPro" id="IPR050955">
    <property type="entry name" value="Plant_Biomass_Hydrol_Est"/>
</dbReference>
<evidence type="ECO:0000313" key="3">
    <source>
        <dbReference type="EMBL" id="NJP15359.1"/>
    </source>
</evidence>
<protein>
    <recommendedName>
        <fullName evidence="2">Phospholipase/carboxylesterase/thioesterase domain-containing protein</fullName>
    </recommendedName>
</protein>
<evidence type="ECO:0000313" key="4">
    <source>
        <dbReference type="Proteomes" id="UP000635996"/>
    </source>
</evidence>
<evidence type="ECO:0000256" key="1">
    <source>
        <dbReference type="ARBA" id="ARBA00022729"/>
    </source>
</evidence>
<dbReference type="PANTHER" id="PTHR43037:SF1">
    <property type="entry name" value="BLL1128 PROTEIN"/>
    <property type="match status" value="1"/>
</dbReference>
<dbReference type="InterPro" id="IPR003140">
    <property type="entry name" value="PLipase/COase/thioEstase"/>
</dbReference>
<name>A0ABX0YTY3_STRTL</name>
<evidence type="ECO:0000259" key="2">
    <source>
        <dbReference type="Pfam" id="PF02230"/>
    </source>
</evidence>
<dbReference type="EMBL" id="JAATEL010000012">
    <property type="protein sequence ID" value="NJP15359.1"/>
    <property type="molecule type" value="Genomic_DNA"/>
</dbReference>
<comment type="caution">
    <text evidence="3">The sequence shown here is derived from an EMBL/GenBank/DDBJ whole genome shotgun (WGS) entry which is preliminary data.</text>
</comment>
<dbReference type="Proteomes" id="UP000635996">
    <property type="component" value="Unassembled WGS sequence"/>
</dbReference>
<organism evidence="3 4">
    <name type="scientific">Streptomyces thermoviolaceus subsp. thermoviolaceus</name>
    <dbReference type="NCBI Taxonomy" id="66860"/>
    <lineage>
        <taxon>Bacteria</taxon>
        <taxon>Bacillati</taxon>
        <taxon>Actinomycetota</taxon>
        <taxon>Actinomycetes</taxon>
        <taxon>Kitasatosporales</taxon>
        <taxon>Streptomycetaceae</taxon>
        <taxon>Streptomyces</taxon>
    </lineage>
</organism>
<keyword evidence="4" id="KW-1185">Reference proteome</keyword>
<reference evidence="3 4" key="1">
    <citation type="submission" date="2020-03" db="EMBL/GenBank/DDBJ databases">
        <title>WGS of actinomycetes isolated from Thailand.</title>
        <authorList>
            <person name="Thawai C."/>
        </authorList>
    </citation>
    <scope>NUCLEOTIDE SEQUENCE [LARGE SCALE GENOMIC DNA]</scope>
    <source>
        <strain evidence="3 4">NBRC 13905</strain>
    </source>
</reference>
<dbReference type="Pfam" id="PF02230">
    <property type="entry name" value="Abhydrolase_2"/>
    <property type="match status" value="1"/>
</dbReference>
<gene>
    <name evidence="3" type="ORF">HCJ95_13915</name>
</gene>
<dbReference type="SUPFAM" id="SSF53474">
    <property type="entry name" value="alpha/beta-Hydrolases"/>
    <property type="match status" value="1"/>
</dbReference>
<accession>A0ABX0YTY3</accession>
<proteinExistence type="predicted"/>
<dbReference type="Gene3D" id="3.40.50.1820">
    <property type="entry name" value="alpha/beta hydrolase"/>
    <property type="match status" value="1"/>
</dbReference>